<keyword evidence="2" id="KW-0812">Transmembrane</keyword>
<name>A0ABR9R495_9FIRM</name>
<evidence type="ECO:0000313" key="4">
    <source>
        <dbReference type="Proteomes" id="UP000768567"/>
    </source>
</evidence>
<comment type="caution">
    <text evidence="3">The sequence shown here is derived from an EMBL/GenBank/DDBJ whole genome shotgun (WGS) entry which is preliminary data.</text>
</comment>
<dbReference type="RefSeq" id="WP_193501703.1">
    <property type="nucleotide sequence ID" value="NZ_JADCKC010000002.1"/>
</dbReference>
<gene>
    <name evidence="3" type="ORF">INF35_09245</name>
</gene>
<reference evidence="3 4" key="1">
    <citation type="submission" date="2020-10" db="EMBL/GenBank/DDBJ databases">
        <title>ChiBAC.</title>
        <authorList>
            <person name="Zenner C."/>
            <person name="Hitch T.C.A."/>
            <person name="Clavel T."/>
        </authorList>
    </citation>
    <scope>NUCLEOTIDE SEQUENCE [LARGE SCALE GENOMIC DNA]</scope>
    <source>
        <strain evidence="3 4">DSM 109015</strain>
    </source>
</reference>
<evidence type="ECO:0000256" key="1">
    <source>
        <dbReference type="SAM" id="MobiDB-lite"/>
    </source>
</evidence>
<sequence>MTTMTCKYCGREITNPKARFCPGCGKPLDSSPQPQNAPQNQRQTRARRPSNSRPEWDTYQDPNRWMKWVIAVVVIVVVLVAALVIWGMTFLNGESILSLFMEDKDTGSHTQSQVIDDAPSSSYSSSLATARPDEEEEEEDAYVEPAQASDSQVVLRNVPDDAVITVNGAEVDYEMVGHDAVVQRSYIPDVAQVRVIAPVDGGGWQTAAVWYNYKYGNDMTMGDSGDYGQYVSCDADGKAEPSEKVVDVLTWAYYDGFLRCINDQTLSYMAFSTATNTSDQSENVFSDANSKNIYDVDDFTAVCDPESILYQDGKVIYNAYFRSTCTRRSTGDSKQVENHRTIELVWEDGVWKVNRIAFLSEDDFNARNYAQLP</sequence>
<keyword evidence="2" id="KW-0472">Membrane</keyword>
<feature type="transmembrane region" description="Helical" evidence="2">
    <location>
        <begin position="68"/>
        <end position="91"/>
    </location>
</feature>
<proteinExistence type="predicted"/>
<keyword evidence="4" id="KW-1185">Reference proteome</keyword>
<feature type="compositionally biased region" description="Acidic residues" evidence="1">
    <location>
        <begin position="133"/>
        <end position="142"/>
    </location>
</feature>
<evidence type="ECO:0000256" key="2">
    <source>
        <dbReference type="SAM" id="Phobius"/>
    </source>
</evidence>
<dbReference type="EMBL" id="JADCKC010000002">
    <property type="protein sequence ID" value="MBE5037968.1"/>
    <property type="molecule type" value="Genomic_DNA"/>
</dbReference>
<accession>A0ABR9R495</accession>
<feature type="region of interest" description="Disordered" evidence="1">
    <location>
        <begin position="25"/>
        <end position="58"/>
    </location>
</feature>
<keyword evidence="2" id="KW-1133">Transmembrane helix</keyword>
<feature type="region of interest" description="Disordered" evidence="1">
    <location>
        <begin position="109"/>
        <end position="150"/>
    </location>
</feature>
<feature type="compositionally biased region" description="Low complexity" evidence="1">
    <location>
        <begin position="32"/>
        <end position="43"/>
    </location>
</feature>
<dbReference type="Proteomes" id="UP000768567">
    <property type="component" value="Unassembled WGS sequence"/>
</dbReference>
<evidence type="ECO:0000313" key="3">
    <source>
        <dbReference type="EMBL" id="MBE5037968.1"/>
    </source>
</evidence>
<organism evidence="3 4">
    <name type="scientific">Gemmiger gallinarum</name>
    <dbReference type="NCBI Taxonomy" id="2779354"/>
    <lineage>
        <taxon>Bacteria</taxon>
        <taxon>Bacillati</taxon>
        <taxon>Bacillota</taxon>
        <taxon>Clostridia</taxon>
        <taxon>Eubacteriales</taxon>
        <taxon>Gemmiger</taxon>
    </lineage>
</organism>
<protein>
    <submittedName>
        <fullName evidence="3">Zinc ribbon domain-containing protein</fullName>
    </submittedName>
</protein>